<evidence type="ECO:0000256" key="1">
    <source>
        <dbReference type="ARBA" id="ARBA00038414"/>
    </source>
</evidence>
<name>A0A849VTB0_9HYPH</name>
<proteinExistence type="inferred from homology"/>
<evidence type="ECO:0000313" key="2">
    <source>
        <dbReference type="EMBL" id="NTS33215.1"/>
    </source>
</evidence>
<dbReference type="GO" id="GO:0047661">
    <property type="term" value="F:amino-acid racemase activity"/>
    <property type="evidence" value="ECO:0007669"/>
    <property type="project" value="InterPro"/>
</dbReference>
<dbReference type="Gene3D" id="3.40.50.12500">
    <property type="match status" value="1"/>
</dbReference>
<dbReference type="InterPro" id="IPR015942">
    <property type="entry name" value="Asp/Glu/hydantoin_racemase"/>
</dbReference>
<protein>
    <submittedName>
        <fullName evidence="2">Hydrogenase expression protein HupH</fullName>
    </submittedName>
</protein>
<organism evidence="2 3">
    <name type="scientific">Phyllobacterium pellucidum</name>
    <dbReference type="NCBI Taxonomy" id="2740464"/>
    <lineage>
        <taxon>Bacteria</taxon>
        <taxon>Pseudomonadati</taxon>
        <taxon>Pseudomonadota</taxon>
        <taxon>Alphaproteobacteria</taxon>
        <taxon>Hyphomicrobiales</taxon>
        <taxon>Phyllobacteriaceae</taxon>
        <taxon>Phyllobacterium</taxon>
    </lineage>
</organism>
<dbReference type="PANTHER" id="PTHR28047">
    <property type="entry name" value="PROTEIN DCG1"/>
    <property type="match status" value="1"/>
</dbReference>
<keyword evidence="3" id="KW-1185">Reference proteome</keyword>
<dbReference type="InterPro" id="IPR052186">
    <property type="entry name" value="Hydantoin_racemase-like"/>
</dbReference>
<reference evidence="2 3" key="1">
    <citation type="submission" date="2020-05" db="EMBL/GenBank/DDBJ databases">
        <authorList>
            <person name="Kim M.K."/>
        </authorList>
    </citation>
    <scope>NUCLEOTIDE SEQUENCE [LARGE SCALE GENOMIC DNA]</scope>
    <source>
        <strain evidence="2 3">BT25</strain>
    </source>
</reference>
<dbReference type="InterPro" id="IPR053714">
    <property type="entry name" value="Iso_Racemase_Enz_sf"/>
</dbReference>
<comment type="similarity">
    <text evidence="1">Belongs to the HyuE racemase family.</text>
</comment>
<dbReference type="Pfam" id="PF01177">
    <property type="entry name" value="Asp_Glu_race"/>
    <property type="match status" value="1"/>
</dbReference>
<dbReference type="Proteomes" id="UP000550508">
    <property type="component" value="Unassembled WGS sequence"/>
</dbReference>
<sequence length="237" mass="25610">MLESQSSKLLIVNGNTNLALTERLRDQARAMLPSERNVTALTARFGAEYISDRESAAVAAHAIIDTVKEHLAEASDNKYDACLLACFGEPGIGAAKEVFDFPVVGMAEASIVSALQLGERFAIVTIGERWPGMLRELMRQQRLEDRCCGMYAIPGRALDLAARPAEARSAVRVLVDKAIREQGADVVIIGGAALAGIAQDLQPEWDIPLVCSFHAGLVQAEAMAGLRRPAQSRTRRI</sequence>
<dbReference type="AlphaFoldDB" id="A0A849VTB0"/>
<comment type="caution">
    <text evidence="2">The sequence shown here is derived from an EMBL/GenBank/DDBJ whole genome shotgun (WGS) entry which is preliminary data.</text>
</comment>
<dbReference type="RefSeq" id="WP_113281233.1">
    <property type="nucleotide sequence ID" value="NZ_JABUMX010000004.1"/>
</dbReference>
<dbReference type="PANTHER" id="PTHR28047:SF5">
    <property type="entry name" value="PROTEIN DCG1"/>
    <property type="match status" value="1"/>
</dbReference>
<gene>
    <name evidence="2" type="ORF">HQ945_18345</name>
</gene>
<evidence type="ECO:0000313" key="3">
    <source>
        <dbReference type="Proteomes" id="UP000550508"/>
    </source>
</evidence>
<dbReference type="EMBL" id="JABUMX010000004">
    <property type="protein sequence ID" value="NTS33215.1"/>
    <property type="molecule type" value="Genomic_DNA"/>
</dbReference>
<accession>A0A849VTB0</accession>